<dbReference type="AlphaFoldDB" id="A0A1M7PCJ8"/>
<reference evidence="1 2" key="1">
    <citation type="submission" date="2016-11" db="EMBL/GenBank/DDBJ databases">
        <authorList>
            <person name="Jaros S."/>
            <person name="Januszkiewicz K."/>
            <person name="Wedrychowicz H."/>
        </authorList>
    </citation>
    <scope>NUCLEOTIDE SEQUENCE [LARGE SCALE GENOMIC DNA]</scope>
    <source>
        <strain evidence="1 2">CGMCC 1.6102</strain>
    </source>
</reference>
<sequence>MRIFIFKVNRFSKNFFFLTIGLLLVNFANSQDLKNSKNAAGEQKRDAQEHQRSSVDSIYIQTQGNSNFIEFNDKTFQNIKTIMVKDSVSGTLIQKGGKNSINVSVKNRKGSSIIVRQSGQNNRATIRQNSGVERKQGDQ</sequence>
<evidence type="ECO:0000313" key="2">
    <source>
        <dbReference type="Proteomes" id="UP000184513"/>
    </source>
</evidence>
<keyword evidence="2" id="KW-1185">Reference proteome</keyword>
<protein>
    <submittedName>
        <fullName evidence="1">Uncharacterized protein</fullName>
    </submittedName>
</protein>
<proteinExistence type="predicted"/>
<dbReference type="EMBL" id="FRCY01000008">
    <property type="protein sequence ID" value="SHN14592.1"/>
    <property type="molecule type" value="Genomic_DNA"/>
</dbReference>
<name>A0A1M7PCJ8_9BACT</name>
<organism evidence="1 2">
    <name type="scientific">Cyclobacterium lianum</name>
    <dbReference type="NCBI Taxonomy" id="388280"/>
    <lineage>
        <taxon>Bacteria</taxon>
        <taxon>Pseudomonadati</taxon>
        <taxon>Bacteroidota</taxon>
        <taxon>Cytophagia</taxon>
        <taxon>Cytophagales</taxon>
        <taxon>Cyclobacteriaceae</taxon>
        <taxon>Cyclobacterium</taxon>
    </lineage>
</organism>
<gene>
    <name evidence="1" type="ORF">SAMN04488057_10829</name>
</gene>
<evidence type="ECO:0000313" key="1">
    <source>
        <dbReference type="EMBL" id="SHN14592.1"/>
    </source>
</evidence>
<dbReference type="STRING" id="388280.SAMN04488057_10829"/>
<dbReference type="Proteomes" id="UP000184513">
    <property type="component" value="Unassembled WGS sequence"/>
</dbReference>
<accession>A0A1M7PCJ8</accession>